<dbReference type="AlphaFoldDB" id="A0A1I6FJA4"/>
<evidence type="ECO:0000313" key="1">
    <source>
        <dbReference type="EMBL" id="SFR29887.1"/>
    </source>
</evidence>
<dbReference type="OrthoDB" id="3700530at2"/>
<keyword evidence="2" id="KW-1185">Reference proteome</keyword>
<reference evidence="2" key="1">
    <citation type="submission" date="2016-10" db="EMBL/GenBank/DDBJ databases">
        <authorList>
            <person name="Varghese N."/>
            <person name="Submissions S."/>
        </authorList>
    </citation>
    <scope>NUCLEOTIDE SEQUENCE [LARGE SCALE GENOMIC DNA]</scope>
    <source>
        <strain evidence="2">DSM 44232</strain>
    </source>
</reference>
<sequence>MTDSTHLISDLSKRDVALLRAVAAGRAQMSQSCEPDLFIDGMASCDQTAARCLAHAGLIEPVLPAVAGSLTRARLTLLGASVLAQQAMPA</sequence>
<gene>
    <name evidence="1" type="ORF">SAMN04488564_1232</name>
</gene>
<accession>A0A1I6FJA4</accession>
<protein>
    <submittedName>
        <fullName evidence="1">Uncharacterized protein</fullName>
    </submittedName>
</protein>
<evidence type="ECO:0000313" key="2">
    <source>
        <dbReference type="Proteomes" id="UP000198583"/>
    </source>
</evidence>
<proteinExistence type="predicted"/>
<organism evidence="1 2">
    <name type="scientific">Lentzea waywayandensis</name>
    <dbReference type="NCBI Taxonomy" id="84724"/>
    <lineage>
        <taxon>Bacteria</taxon>
        <taxon>Bacillati</taxon>
        <taxon>Actinomycetota</taxon>
        <taxon>Actinomycetes</taxon>
        <taxon>Pseudonocardiales</taxon>
        <taxon>Pseudonocardiaceae</taxon>
        <taxon>Lentzea</taxon>
    </lineage>
</organism>
<dbReference type="RefSeq" id="WP_093606271.1">
    <property type="nucleotide sequence ID" value="NZ_FOYL01000023.1"/>
</dbReference>
<dbReference type="EMBL" id="FOYL01000023">
    <property type="protein sequence ID" value="SFR29887.1"/>
    <property type="molecule type" value="Genomic_DNA"/>
</dbReference>
<name>A0A1I6FJA4_9PSEU</name>
<dbReference type="Proteomes" id="UP000198583">
    <property type="component" value="Unassembled WGS sequence"/>
</dbReference>